<sequence>MCRRGVGSTESREWRGKWSCSWPEDDDDDESEKQDDARESDASGSELSWRNSTTARFNTATLDAWPPFRYRSSKCSDLATEELEDLDGVTAVAVGHGDGDVDAATVIFCCVCTFISRSRSLHLLEHVSALGEKTYGSTTTPAVAVGFLSFLHHRCLPVSPFAPLPPPPPASPFPSTHGSRWDGASKVQGVADQGGAWPASLNRRGSRQSVASELAAARIDKLRGSCKPA</sequence>
<accession>A0A6G1CLF2</accession>
<dbReference type="EMBL" id="SPHZ02000009">
    <property type="protein sequence ID" value="KAF0901278.1"/>
    <property type="molecule type" value="Genomic_DNA"/>
</dbReference>
<keyword evidence="3" id="KW-1185">Reference proteome</keyword>
<evidence type="ECO:0000256" key="1">
    <source>
        <dbReference type="SAM" id="MobiDB-lite"/>
    </source>
</evidence>
<feature type="region of interest" description="Disordered" evidence="1">
    <location>
        <begin position="1"/>
        <end position="49"/>
    </location>
</feature>
<comment type="caution">
    <text evidence="2">The sequence shown here is derived from an EMBL/GenBank/DDBJ whole genome shotgun (WGS) entry which is preliminary data.</text>
</comment>
<dbReference type="AlphaFoldDB" id="A0A6G1CLF2"/>
<dbReference type="Proteomes" id="UP000479710">
    <property type="component" value="Unassembled WGS sequence"/>
</dbReference>
<reference evidence="2 3" key="1">
    <citation type="submission" date="2019-11" db="EMBL/GenBank/DDBJ databases">
        <title>Whole genome sequence of Oryza granulata.</title>
        <authorList>
            <person name="Li W."/>
        </authorList>
    </citation>
    <scope>NUCLEOTIDE SEQUENCE [LARGE SCALE GENOMIC DNA]</scope>
    <source>
        <strain evidence="3">cv. Menghai</strain>
        <tissue evidence="2">Leaf</tissue>
    </source>
</reference>
<organism evidence="2 3">
    <name type="scientific">Oryza meyeriana var. granulata</name>
    <dbReference type="NCBI Taxonomy" id="110450"/>
    <lineage>
        <taxon>Eukaryota</taxon>
        <taxon>Viridiplantae</taxon>
        <taxon>Streptophyta</taxon>
        <taxon>Embryophyta</taxon>
        <taxon>Tracheophyta</taxon>
        <taxon>Spermatophyta</taxon>
        <taxon>Magnoliopsida</taxon>
        <taxon>Liliopsida</taxon>
        <taxon>Poales</taxon>
        <taxon>Poaceae</taxon>
        <taxon>BOP clade</taxon>
        <taxon>Oryzoideae</taxon>
        <taxon>Oryzeae</taxon>
        <taxon>Oryzinae</taxon>
        <taxon>Oryza</taxon>
        <taxon>Oryza meyeriana</taxon>
    </lineage>
</organism>
<name>A0A6G1CLF2_9ORYZ</name>
<feature type="region of interest" description="Disordered" evidence="1">
    <location>
        <begin position="167"/>
        <end position="208"/>
    </location>
</feature>
<feature type="compositionally biased region" description="Acidic residues" evidence="1">
    <location>
        <begin position="23"/>
        <end position="33"/>
    </location>
</feature>
<proteinExistence type="predicted"/>
<evidence type="ECO:0000313" key="3">
    <source>
        <dbReference type="Proteomes" id="UP000479710"/>
    </source>
</evidence>
<evidence type="ECO:0000313" key="2">
    <source>
        <dbReference type="EMBL" id="KAF0901278.1"/>
    </source>
</evidence>
<gene>
    <name evidence="2" type="ORF">E2562_038881</name>
</gene>
<protein>
    <submittedName>
        <fullName evidence="2">Uncharacterized protein</fullName>
    </submittedName>
</protein>